<dbReference type="InterPro" id="IPR034593">
    <property type="entry name" value="DgoD-like"/>
</dbReference>
<evidence type="ECO:0000313" key="3">
    <source>
        <dbReference type="EMBL" id="OZI32236.1"/>
    </source>
</evidence>
<feature type="domain" description="Mandelate racemase/muconate lactonizing enzyme C-terminal" evidence="2">
    <location>
        <begin position="151"/>
        <end position="237"/>
    </location>
</feature>
<dbReference type="Gene3D" id="3.30.390.10">
    <property type="entry name" value="Enolase-like, N-terminal domain"/>
    <property type="match status" value="1"/>
</dbReference>
<protein>
    <recommendedName>
        <fullName evidence="2">Mandelate racemase/muconate lactonizing enzyme C-terminal domain-containing protein</fullName>
    </recommendedName>
</protein>
<dbReference type="SUPFAM" id="SSF54826">
    <property type="entry name" value="Enolase N-terminal domain-like"/>
    <property type="match status" value="1"/>
</dbReference>
<dbReference type="Gene3D" id="3.20.20.120">
    <property type="entry name" value="Enolase-like C-terminal domain"/>
    <property type="match status" value="1"/>
</dbReference>
<keyword evidence="4" id="KW-1185">Reference proteome</keyword>
<gene>
    <name evidence="3" type="ORF">CAL29_30950</name>
</gene>
<dbReference type="PANTHER" id="PTHR48080">
    <property type="entry name" value="D-GALACTONATE DEHYDRATASE-RELATED"/>
    <property type="match status" value="1"/>
</dbReference>
<dbReference type="GO" id="GO:0016829">
    <property type="term" value="F:lyase activity"/>
    <property type="evidence" value="ECO:0007669"/>
    <property type="project" value="UniProtKB-KW"/>
</dbReference>
<sequence>MKIVSVASDVVSLPFDMGGPYQRFAGALWDKLDILLVRVETEDGLVGWGEAFGHAAIPATRAALDTIVAPLAIGRDAGDIAGLTRQVLHATHLLGRNGCYVYAWSGIEIALWDLLGKRAGMPVHRLLGAAPCAELPAYASLLNYTDCGLVARNTAAAVERGYRHIKLHEVTHEAVRASLRAADGAAVMLDTNCAWDVPTALRMADAMRDDGLYWLEEPVWPPEDAGGLARVRARGIPIAAGENVAGPAGFKTLLEAGALDIAQPSVTKLGGIGEAMKVATLCQAHGVQTVPHCPYFGPGFIATLHIAAALPQRPLIEVLWLDMEANPFDPWVRTRDGMVSVPQGPGLGCDPDPDVLARYRVGQPNVTRGARP</sequence>
<comment type="caution">
    <text evidence="3">The sequence shown here is derived from an EMBL/GenBank/DDBJ whole genome shotgun (WGS) entry which is preliminary data.</text>
</comment>
<dbReference type="EMBL" id="NEVM01000005">
    <property type="protein sequence ID" value="OZI32236.1"/>
    <property type="molecule type" value="Genomic_DNA"/>
</dbReference>
<dbReference type="InterPro" id="IPR013341">
    <property type="entry name" value="Mandelate_racemase_N_dom"/>
</dbReference>
<organism evidence="3 4">
    <name type="scientific">Bordetella genomosp. 10</name>
    <dbReference type="NCBI Taxonomy" id="1416804"/>
    <lineage>
        <taxon>Bacteria</taxon>
        <taxon>Pseudomonadati</taxon>
        <taxon>Pseudomonadota</taxon>
        <taxon>Betaproteobacteria</taxon>
        <taxon>Burkholderiales</taxon>
        <taxon>Alcaligenaceae</taxon>
        <taxon>Bordetella</taxon>
    </lineage>
</organism>
<proteinExistence type="predicted"/>
<dbReference type="InterPro" id="IPR013342">
    <property type="entry name" value="Mandelate_racemase_C"/>
</dbReference>
<dbReference type="AlphaFoldDB" id="A0A261S4H5"/>
<dbReference type="CDD" id="cd03316">
    <property type="entry name" value="MR_like"/>
    <property type="match status" value="1"/>
</dbReference>
<dbReference type="Proteomes" id="UP000216020">
    <property type="component" value="Unassembled WGS sequence"/>
</dbReference>
<dbReference type="InterPro" id="IPR018110">
    <property type="entry name" value="Mandel_Rmase/mucon_lact_enz_CS"/>
</dbReference>
<evidence type="ECO:0000259" key="2">
    <source>
        <dbReference type="SMART" id="SM00922"/>
    </source>
</evidence>
<dbReference type="SUPFAM" id="SSF51604">
    <property type="entry name" value="Enolase C-terminal domain-like"/>
    <property type="match status" value="1"/>
</dbReference>
<dbReference type="SMART" id="SM00922">
    <property type="entry name" value="MR_MLE"/>
    <property type="match status" value="1"/>
</dbReference>
<dbReference type="InterPro" id="IPR029065">
    <property type="entry name" value="Enolase_C-like"/>
</dbReference>
<dbReference type="PANTHER" id="PTHR48080:SF2">
    <property type="entry name" value="D-GALACTONATE DEHYDRATASE"/>
    <property type="match status" value="1"/>
</dbReference>
<dbReference type="Pfam" id="PF02746">
    <property type="entry name" value="MR_MLE_N"/>
    <property type="match status" value="1"/>
</dbReference>
<dbReference type="GO" id="GO:0009063">
    <property type="term" value="P:amino acid catabolic process"/>
    <property type="evidence" value="ECO:0007669"/>
    <property type="project" value="InterPro"/>
</dbReference>
<keyword evidence="1" id="KW-0456">Lyase</keyword>
<evidence type="ECO:0000256" key="1">
    <source>
        <dbReference type="ARBA" id="ARBA00023239"/>
    </source>
</evidence>
<evidence type="ECO:0000313" key="4">
    <source>
        <dbReference type="Proteomes" id="UP000216020"/>
    </source>
</evidence>
<dbReference type="RefSeq" id="WP_094856632.1">
    <property type="nucleotide sequence ID" value="NZ_NEVM01000005.1"/>
</dbReference>
<dbReference type="InterPro" id="IPR036849">
    <property type="entry name" value="Enolase-like_C_sf"/>
</dbReference>
<accession>A0A261S4H5</accession>
<dbReference type="OrthoDB" id="8609034at2"/>
<reference evidence="4" key="1">
    <citation type="submission" date="2017-05" db="EMBL/GenBank/DDBJ databases">
        <title>Complete and WGS of Bordetella genogroups.</title>
        <authorList>
            <person name="Spilker T."/>
            <person name="Lipuma J."/>
        </authorList>
    </citation>
    <scope>NUCLEOTIDE SEQUENCE [LARGE SCALE GENOMIC DNA]</scope>
    <source>
        <strain evidence="4">AU16122</strain>
    </source>
</reference>
<dbReference type="PROSITE" id="PS00908">
    <property type="entry name" value="MR_MLE_1"/>
    <property type="match status" value="1"/>
</dbReference>
<dbReference type="Pfam" id="PF13378">
    <property type="entry name" value="MR_MLE_C"/>
    <property type="match status" value="1"/>
</dbReference>
<dbReference type="InterPro" id="IPR029017">
    <property type="entry name" value="Enolase-like_N"/>
</dbReference>
<dbReference type="SFLD" id="SFLDS00001">
    <property type="entry name" value="Enolase"/>
    <property type="match status" value="1"/>
</dbReference>
<dbReference type="PROSITE" id="PS00909">
    <property type="entry name" value="MR_MLE_2"/>
    <property type="match status" value="1"/>
</dbReference>
<name>A0A261S4H5_9BORD</name>